<sequence length="121" mass="13414">MRRQEEQWRLTALQMSVERKWHTDGFSLDVSPIINTVSGSRATPSGLGLDEIHSAVAAECFDVSAAGKEEDGRLRLPLGVSVMSGETWLEVAFKDKAGVERVLRRDFLSGVEAPKVEVWTK</sequence>
<gene>
    <name evidence="1" type="primary">Scn11a</name>
    <name evidence="1" type="ORF">SPIL2461_LOCUS11855</name>
</gene>
<dbReference type="Proteomes" id="UP000649617">
    <property type="component" value="Unassembled WGS sequence"/>
</dbReference>
<name>A0A812S729_SYMPI</name>
<reference evidence="1" key="1">
    <citation type="submission" date="2021-02" db="EMBL/GenBank/DDBJ databases">
        <authorList>
            <person name="Dougan E. K."/>
            <person name="Rhodes N."/>
            <person name="Thang M."/>
            <person name="Chan C."/>
        </authorList>
    </citation>
    <scope>NUCLEOTIDE SEQUENCE</scope>
</reference>
<comment type="caution">
    <text evidence="1">The sequence shown here is derived from an EMBL/GenBank/DDBJ whole genome shotgun (WGS) entry which is preliminary data.</text>
</comment>
<dbReference type="OrthoDB" id="10305135at2759"/>
<evidence type="ECO:0000313" key="1">
    <source>
        <dbReference type="EMBL" id="CAE7469244.1"/>
    </source>
</evidence>
<protein>
    <submittedName>
        <fullName evidence="1">Scn11a protein</fullName>
    </submittedName>
</protein>
<organism evidence="1 2">
    <name type="scientific">Symbiodinium pilosum</name>
    <name type="common">Dinoflagellate</name>
    <dbReference type="NCBI Taxonomy" id="2952"/>
    <lineage>
        <taxon>Eukaryota</taxon>
        <taxon>Sar</taxon>
        <taxon>Alveolata</taxon>
        <taxon>Dinophyceae</taxon>
        <taxon>Suessiales</taxon>
        <taxon>Symbiodiniaceae</taxon>
        <taxon>Symbiodinium</taxon>
    </lineage>
</organism>
<proteinExistence type="predicted"/>
<evidence type="ECO:0000313" key="2">
    <source>
        <dbReference type="Proteomes" id="UP000649617"/>
    </source>
</evidence>
<accession>A0A812S729</accession>
<dbReference type="EMBL" id="CAJNIZ010023447">
    <property type="protein sequence ID" value="CAE7469244.1"/>
    <property type="molecule type" value="Genomic_DNA"/>
</dbReference>
<keyword evidence="2" id="KW-1185">Reference proteome</keyword>
<dbReference type="AlphaFoldDB" id="A0A812S729"/>